<sequence length="255" mass="30176">MQLKKLEWQRLYPVKKLLFLGAWLFCVFVVVVMTISFVRDGNIVDFLYGGGICGIAFVTVRPMIKYVRTSYHCMPYLNKIFSKCEQETFVASEEFQFFESVEVNNYLFPLGISKHWIYANRRLLSKDLAIFAWLEATSSLIARNTTPICVLYMTGECVEVDLGVHLTGKEQIYIHDYLWKEEGIISACLLGDKREEIINLFQKQFDMLKQSMNLDDKEMIKEILQSPEKYRNMYMERLPDYIKKWCEKERKVRKQ</sequence>
<dbReference type="RefSeq" id="WP_156729375.1">
    <property type="nucleotide sequence ID" value="NZ_CACRUK010000022.1"/>
</dbReference>
<dbReference type="AlphaFoldDB" id="A0A6N3CQX6"/>
<keyword evidence="1" id="KW-0472">Membrane</keyword>
<protein>
    <submittedName>
        <fullName evidence="2">Uncharacterized protein</fullName>
    </submittedName>
</protein>
<evidence type="ECO:0000256" key="1">
    <source>
        <dbReference type="SAM" id="Phobius"/>
    </source>
</evidence>
<proteinExistence type="predicted"/>
<keyword evidence="1" id="KW-0812">Transmembrane</keyword>
<gene>
    <name evidence="2" type="ORF">RGLFYP19_01643</name>
</gene>
<keyword evidence="1" id="KW-1133">Transmembrane helix</keyword>
<feature type="transmembrane region" description="Helical" evidence="1">
    <location>
        <begin position="43"/>
        <end position="64"/>
    </location>
</feature>
<feature type="transmembrane region" description="Helical" evidence="1">
    <location>
        <begin position="17"/>
        <end position="37"/>
    </location>
</feature>
<organism evidence="2">
    <name type="scientific">Mediterraneibacter gnavus</name>
    <name type="common">Ruminococcus gnavus</name>
    <dbReference type="NCBI Taxonomy" id="33038"/>
    <lineage>
        <taxon>Bacteria</taxon>
        <taxon>Bacillati</taxon>
        <taxon>Bacillota</taxon>
        <taxon>Clostridia</taxon>
        <taxon>Lachnospirales</taxon>
        <taxon>Lachnospiraceae</taxon>
        <taxon>Mediterraneibacter</taxon>
    </lineage>
</organism>
<name>A0A6N3CQX6_MEDGN</name>
<accession>A0A6N3CQX6</accession>
<reference evidence="2" key="1">
    <citation type="submission" date="2019-11" db="EMBL/GenBank/DDBJ databases">
        <authorList>
            <person name="Feng L."/>
        </authorList>
    </citation>
    <scope>NUCLEOTIDE SEQUENCE</scope>
    <source>
        <strain evidence="2">RgnavusLFYP19</strain>
    </source>
</reference>
<evidence type="ECO:0000313" key="2">
    <source>
        <dbReference type="EMBL" id="VYU17964.1"/>
    </source>
</evidence>
<dbReference type="EMBL" id="CACRUK010000022">
    <property type="protein sequence ID" value="VYU17964.1"/>
    <property type="molecule type" value="Genomic_DNA"/>
</dbReference>